<reference evidence="3" key="2">
    <citation type="journal article" date="2021" name="PeerJ">
        <title>Extensive microbial diversity within the chicken gut microbiome revealed by metagenomics and culture.</title>
        <authorList>
            <person name="Gilroy R."/>
            <person name="Ravi A."/>
            <person name="Getino M."/>
            <person name="Pursley I."/>
            <person name="Horton D.L."/>
            <person name="Alikhan N.F."/>
            <person name="Baker D."/>
            <person name="Gharbi K."/>
            <person name="Hall N."/>
            <person name="Watson M."/>
            <person name="Adriaenssens E.M."/>
            <person name="Foster-Nyarko E."/>
            <person name="Jarju S."/>
            <person name="Secka A."/>
            <person name="Antonio M."/>
            <person name="Oren A."/>
            <person name="Chaudhuri R.R."/>
            <person name="La Ragione R."/>
            <person name="Hildebrand F."/>
            <person name="Pallen M.J."/>
        </authorList>
    </citation>
    <scope>NUCLEOTIDE SEQUENCE</scope>
    <source>
        <strain evidence="3">G3-4614</strain>
    </source>
</reference>
<feature type="chain" id="PRO_5038671256" evidence="1">
    <location>
        <begin position="21"/>
        <end position="166"/>
    </location>
</feature>
<name>A0A9D9E7X7_9BACT</name>
<protein>
    <submittedName>
        <fullName evidence="3">T9SS type A sorting domain-containing protein</fullName>
    </submittedName>
</protein>
<feature type="signal peptide" evidence="1">
    <location>
        <begin position="1"/>
        <end position="20"/>
    </location>
</feature>
<dbReference type="InterPro" id="IPR026444">
    <property type="entry name" value="Secre_tail"/>
</dbReference>
<dbReference type="NCBIfam" id="TIGR04183">
    <property type="entry name" value="Por_Secre_tail"/>
    <property type="match status" value="1"/>
</dbReference>
<dbReference type="AlphaFoldDB" id="A0A9D9E7X7"/>
<organism evidence="3 4">
    <name type="scientific">Candidatus Caccoplasma merdipullorum</name>
    <dbReference type="NCBI Taxonomy" id="2840718"/>
    <lineage>
        <taxon>Bacteria</taxon>
        <taxon>Pseudomonadati</taxon>
        <taxon>Bacteroidota</taxon>
        <taxon>Bacteroidia</taxon>
        <taxon>Bacteroidales</taxon>
        <taxon>Bacteroidaceae</taxon>
        <taxon>Bacteroidaceae incertae sedis</taxon>
        <taxon>Candidatus Caccoplasma</taxon>
    </lineage>
</organism>
<evidence type="ECO:0000256" key="1">
    <source>
        <dbReference type="SAM" id="SignalP"/>
    </source>
</evidence>
<dbReference type="EMBL" id="JADIMW010000077">
    <property type="protein sequence ID" value="MBO8438689.1"/>
    <property type="molecule type" value="Genomic_DNA"/>
</dbReference>
<keyword evidence="1" id="KW-0732">Signal</keyword>
<evidence type="ECO:0000313" key="4">
    <source>
        <dbReference type="Proteomes" id="UP000823636"/>
    </source>
</evidence>
<accession>A0A9D9E7X7</accession>
<proteinExistence type="predicted"/>
<evidence type="ECO:0000313" key="3">
    <source>
        <dbReference type="EMBL" id="MBO8438689.1"/>
    </source>
</evidence>
<evidence type="ECO:0000259" key="2">
    <source>
        <dbReference type="Pfam" id="PF18962"/>
    </source>
</evidence>
<dbReference type="Proteomes" id="UP000823636">
    <property type="component" value="Unassembled WGS sequence"/>
</dbReference>
<gene>
    <name evidence="3" type="ORF">IAC54_07330</name>
</gene>
<sequence length="166" mass="18213">MKRYIMAMAVIIISAGMAAAYTTNEDLDKENVESALSVFGIPGQDAAGMRMYFEGDPSIYPWEYDMDESSYRYGWFVPKNFITTSGVEEIQDATEQSIKLYPVPANSTVTVAGSESGTEIAVYTIDGMKVKSVQSVGDRTVIDVTDLSSGIYVVTAGAERLRMIKR</sequence>
<reference evidence="3" key="1">
    <citation type="submission" date="2020-10" db="EMBL/GenBank/DDBJ databases">
        <authorList>
            <person name="Gilroy R."/>
        </authorList>
    </citation>
    <scope>NUCLEOTIDE SEQUENCE</scope>
    <source>
        <strain evidence="3">G3-4614</strain>
    </source>
</reference>
<comment type="caution">
    <text evidence="3">The sequence shown here is derived from an EMBL/GenBank/DDBJ whole genome shotgun (WGS) entry which is preliminary data.</text>
</comment>
<feature type="domain" description="Secretion system C-terminal sorting" evidence="2">
    <location>
        <begin position="100"/>
        <end position="160"/>
    </location>
</feature>
<dbReference type="Pfam" id="PF18962">
    <property type="entry name" value="Por_Secre_tail"/>
    <property type="match status" value="1"/>
</dbReference>